<keyword evidence="4" id="KW-1185">Reference proteome</keyword>
<sequence>MTYLLVMGGLALSVCFTLGWGLIGMGRWLGRRLRGGGGSSSRQKRRRAPNRPRAAPKTSAKAPPKATNKATNKAKTKASPQGGSPKAPSEPWRLTSWLARRRSSLPLGLLTLLLYGGSRLAEYGMAFRPGEAPGEFHRLVEVLGWIAAGLLTLATVSLLAAWRCRR</sequence>
<keyword evidence="2" id="KW-0812">Transmembrane</keyword>
<feature type="transmembrane region" description="Helical" evidence="2">
    <location>
        <begin position="103"/>
        <end position="122"/>
    </location>
</feature>
<keyword evidence="2" id="KW-1133">Transmembrane helix</keyword>
<dbReference type="RefSeq" id="WP_315585074.1">
    <property type="nucleotide sequence ID" value="NZ_JAVXUR010000001.1"/>
</dbReference>
<evidence type="ECO:0000313" key="4">
    <source>
        <dbReference type="Proteomes" id="UP001255917"/>
    </source>
</evidence>
<proteinExistence type="predicted"/>
<gene>
    <name evidence="3" type="ORF">RSO68_00745</name>
</gene>
<keyword evidence="2" id="KW-0472">Membrane</keyword>
<evidence type="ECO:0000256" key="1">
    <source>
        <dbReference type="SAM" id="MobiDB-lite"/>
    </source>
</evidence>
<dbReference type="Proteomes" id="UP001255917">
    <property type="component" value="Unassembled WGS sequence"/>
</dbReference>
<protein>
    <submittedName>
        <fullName evidence="3">Uncharacterized protein</fullName>
    </submittedName>
</protein>
<feature type="compositionally biased region" description="Low complexity" evidence="1">
    <location>
        <begin position="51"/>
        <end position="80"/>
    </location>
</feature>
<name>A0ABU3NA82_9GAMM</name>
<evidence type="ECO:0000313" key="3">
    <source>
        <dbReference type="EMBL" id="MDT8877992.1"/>
    </source>
</evidence>
<dbReference type="EMBL" id="JAVXUR010000001">
    <property type="protein sequence ID" value="MDT8877992.1"/>
    <property type="molecule type" value="Genomic_DNA"/>
</dbReference>
<accession>A0ABU3NA82</accession>
<evidence type="ECO:0000256" key="2">
    <source>
        <dbReference type="SAM" id="Phobius"/>
    </source>
</evidence>
<feature type="transmembrane region" description="Helical" evidence="2">
    <location>
        <begin position="142"/>
        <end position="162"/>
    </location>
</feature>
<reference evidence="4" key="1">
    <citation type="submission" date="2023-07" db="EMBL/GenBank/DDBJ databases">
        <title>Substrates and metabolic shifts associated with increased methane emissions in unrestored hypersaline salterns.</title>
        <authorList>
            <person name="Bueno De Mesquita C.P."/>
            <person name="Tringe S.G."/>
        </authorList>
    </citation>
    <scope>NUCLEOTIDE SEQUENCE [LARGE SCALE GENOMIC DNA]</scope>
    <source>
        <strain evidence="4">I4</strain>
    </source>
</reference>
<feature type="region of interest" description="Disordered" evidence="1">
    <location>
        <begin position="33"/>
        <end position="91"/>
    </location>
</feature>
<organism evidence="3 4">
    <name type="scientific">Halomonas saccharevitans</name>
    <dbReference type="NCBI Taxonomy" id="416872"/>
    <lineage>
        <taxon>Bacteria</taxon>
        <taxon>Pseudomonadati</taxon>
        <taxon>Pseudomonadota</taxon>
        <taxon>Gammaproteobacteria</taxon>
        <taxon>Oceanospirillales</taxon>
        <taxon>Halomonadaceae</taxon>
        <taxon>Halomonas</taxon>
    </lineage>
</organism>
<feature type="transmembrane region" description="Helical" evidence="2">
    <location>
        <begin position="6"/>
        <end position="25"/>
    </location>
</feature>
<comment type="caution">
    <text evidence="3">The sequence shown here is derived from an EMBL/GenBank/DDBJ whole genome shotgun (WGS) entry which is preliminary data.</text>
</comment>